<reference evidence="1 2" key="1">
    <citation type="submission" date="2023-09" db="EMBL/GenBank/DDBJ databases">
        <authorList>
            <person name="Rey-Velasco X."/>
        </authorList>
    </citation>
    <scope>NUCLEOTIDE SEQUENCE [LARGE SCALE GENOMIC DNA]</scope>
    <source>
        <strain evidence="1 2">W311</strain>
    </source>
</reference>
<dbReference type="EMBL" id="CP135076">
    <property type="protein sequence ID" value="WNO52955.1"/>
    <property type="molecule type" value="Genomic_DNA"/>
</dbReference>
<protein>
    <submittedName>
        <fullName evidence="1">Tetratricopeptide repeat protein</fullName>
    </submittedName>
</protein>
<dbReference type="Proteomes" id="UP001302249">
    <property type="component" value="Chromosome"/>
</dbReference>
<accession>A0ABZ0B6D1</accession>
<sequence>MKAFLMLAAVGSAAAATPAMSRDHGRYADAEILNGNYLQAERLLTARMRASPDQPEILLNLAAVYARTNREAAARALYERVLEQEAVLLTLPADRVASSHVVARAGLSRLPVAAVNLSAR</sequence>
<dbReference type="SUPFAM" id="SSF48452">
    <property type="entry name" value="TPR-like"/>
    <property type="match status" value="1"/>
</dbReference>
<organism evidence="1 2">
    <name type="scientific">Stakelama saccharophila</name>
    <dbReference type="NCBI Taxonomy" id="3075605"/>
    <lineage>
        <taxon>Bacteria</taxon>
        <taxon>Pseudomonadati</taxon>
        <taxon>Pseudomonadota</taxon>
        <taxon>Alphaproteobacteria</taxon>
        <taxon>Sphingomonadales</taxon>
        <taxon>Sphingomonadaceae</taxon>
        <taxon>Stakelama</taxon>
    </lineage>
</organism>
<dbReference type="Gene3D" id="1.25.40.10">
    <property type="entry name" value="Tetratricopeptide repeat domain"/>
    <property type="match status" value="1"/>
</dbReference>
<gene>
    <name evidence="1" type="ORF">RPR59_10860</name>
</gene>
<proteinExistence type="predicted"/>
<dbReference type="Pfam" id="PF14559">
    <property type="entry name" value="TPR_19"/>
    <property type="match status" value="1"/>
</dbReference>
<dbReference type="InterPro" id="IPR011990">
    <property type="entry name" value="TPR-like_helical_dom_sf"/>
</dbReference>
<evidence type="ECO:0000313" key="1">
    <source>
        <dbReference type="EMBL" id="WNO52955.1"/>
    </source>
</evidence>
<evidence type="ECO:0000313" key="2">
    <source>
        <dbReference type="Proteomes" id="UP001302249"/>
    </source>
</evidence>
<keyword evidence="2" id="KW-1185">Reference proteome</keyword>
<name>A0ABZ0B6D1_9SPHN</name>
<dbReference type="RefSeq" id="WP_313913926.1">
    <property type="nucleotide sequence ID" value="NZ_CP135076.1"/>
</dbReference>